<feature type="non-terminal residue" evidence="1">
    <location>
        <position position="1"/>
    </location>
</feature>
<name>A0A0F9KHJ9_9ZZZZ</name>
<dbReference type="AlphaFoldDB" id="A0A0F9KHJ9"/>
<evidence type="ECO:0000313" key="1">
    <source>
        <dbReference type="EMBL" id="KKM14795.1"/>
    </source>
</evidence>
<comment type="caution">
    <text evidence="1">The sequence shown here is derived from an EMBL/GenBank/DDBJ whole genome shotgun (WGS) entry which is preliminary data.</text>
</comment>
<dbReference type="EMBL" id="LAZR01015063">
    <property type="protein sequence ID" value="KKM14795.1"/>
    <property type="molecule type" value="Genomic_DNA"/>
</dbReference>
<gene>
    <name evidence="1" type="ORF">LCGC14_1702470</name>
</gene>
<protein>
    <submittedName>
        <fullName evidence="1">Uncharacterized protein</fullName>
    </submittedName>
</protein>
<organism evidence="1">
    <name type="scientific">marine sediment metagenome</name>
    <dbReference type="NCBI Taxonomy" id="412755"/>
    <lineage>
        <taxon>unclassified sequences</taxon>
        <taxon>metagenomes</taxon>
        <taxon>ecological metagenomes</taxon>
    </lineage>
</organism>
<accession>A0A0F9KHJ9</accession>
<proteinExistence type="predicted"/>
<reference evidence="1" key="1">
    <citation type="journal article" date="2015" name="Nature">
        <title>Complex archaea that bridge the gap between prokaryotes and eukaryotes.</title>
        <authorList>
            <person name="Spang A."/>
            <person name="Saw J.H."/>
            <person name="Jorgensen S.L."/>
            <person name="Zaremba-Niedzwiedzka K."/>
            <person name="Martijn J."/>
            <person name="Lind A.E."/>
            <person name="van Eijk R."/>
            <person name="Schleper C."/>
            <person name="Guy L."/>
            <person name="Ettema T.J."/>
        </authorList>
    </citation>
    <scope>NUCLEOTIDE SEQUENCE</scope>
</reference>
<sequence>KKRIQKEEKLQDKELKKVIEDKEELEKEMKYKTKPHKS</sequence>